<dbReference type="CDD" id="cd19607">
    <property type="entry name" value="GTA_TIM-barrel-like"/>
    <property type="match status" value="1"/>
</dbReference>
<dbReference type="Proteomes" id="UP000253977">
    <property type="component" value="Unassembled WGS sequence"/>
</dbReference>
<proteinExistence type="predicted"/>
<gene>
    <name evidence="4" type="ORF">DU478_04505</name>
</gene>
<dbReference type="InterPro" id="IPR056490">
    <property type="entry name" value="Rcc01698_C"/>
</dbReference>
<keyword evidence="5" id="KW-1185">Reference proteome</keyword>
<accession>A0A369TQ59</accession>
<dbReference type="InterPro" id="IPR025195">
    <property type="entry name" value="GTA_TIM_dom"/>
</dbReference>
<evidence type="ECO:0000259" key="3">
    <source>
        <dbReference type="Pfam" id="PF23666"/>
    </source>
</evidence>
<feature type="domain" description="Rcc01698-like C-terminal" evidence="3">
    <location>
        <begin position="1051"/>
        <end position="1151"/>
    </location>
</feature>
<evidence type="ECO:0000313" key="4">
    <source>
        <dbReference type="EMBL" id="RDD67012.1"/>
    </source>
</evidence>
<dbReference type="Gene3D" id="3.20.20.80">
    <property type="entry name" value="Glycosidases"/>
    <property type="match status" value="1"/>
</dbReference>
<evidence type="ECO:0000259" key="1">
    <source>
        <dbReference type="Pfam" id="PF13547"/>
    </source>
</evidence>
<protein>
    <submittedName>
        <fullName evidence="4">Host specificity protein</fullName>
    </submittedName>
</protein>
<name>A0A369TQ59_9RHOB</name>
<dbReference type="InterPro" id="IPR032876">
    <property type="entry name" value="J_dom"/>
</dbReference>
<dbReference type="Pfam" id="PF13550">
    <property type="entry name" value="Phage-tail_3"/>
    <property type="match status" value="1"/>
</dbReference>
<feature type="domain" description="Tip attachment protein J" evidence="2">
    <location>
        <begin position="799"/>
        <end position="960"/>
    </location>
</feature>
<dbReference type="InterPro" id="IPR017853">
    <property type="entry name" value="GH"/>
</dbReference>
<comment type="caution">
    <text evidence="4">The sequence shown here is derived from an EMBL/GenBank/DDBJ whole genome shotgun (WGS) entry which is preliminary data.</text>
</comment>
<dbReference type="OrthoDB" id="8445115at2"/>
<reference evidence="4 5" key="1">
    <citation type="submission" date="2018-07" db="EMBL/GenBank/DDBJ databases">
        <title>Thalassococcus profundi sp. nov., a marine bacterium isolated from deep seawater of Okinawa Trough.</title>
        <authorList>
            <person name="Yu M."/>
        </authorList>
    </citation>
    <scope>NUCLEOTIDE SEQUENCE [LARGE SCALE GENOMIC DNA]</scope>
    <source>
        <strain evidence="4 5">WRAS1</strain>
    </source>
</reference>
<dbReference type="Pfam" id="PF23666">
    <property type="entry name" value="Rcc01698_C"/>
    <property type="match status" value="1"/>
</dbReference>
<dbReference type="SUPFAM" id="SSF51445">
    <property type="entry name" value="(Trans)glycosidases"/>
    <property type="match status" value="1"/>
</dbReference>
<evidence type="ECO:0000259" key="2">
    <source>
        <dbReference type="Pfam" id="PF13550"/>
    </source>
</evidence>
<sequence length="1307" mass="142350">MATILFSAVGAAVGGSLGGSVLGLSSVAVGRFVGATLGRALDQRLMGQGAETVETGRVDRFRLTGAGEGTAIAQVYGRMRVGGHVIWSTEFREHVKKSGGGGGGKGAPSQPKVKSYSYSVSLALALCEGEITGVNRVWADGAEIPLRDLNMRVYTGSRDQLPDPKIEAVEGTGTVPAYRGTAYVVIEDLQLAAFGNRIPQFNFEVTRPDQSDPEDVTRAVRGVAMIPGTGEYALATEPAVIKYGKGSSGLANVNSPAEEPDFNVSLRQLQDEAPNCGAVSLVVSWFGDDLRVGECRLRPKVEQKQFDGANMPWIVSGLTRAAAQDVPKQGGRPVYGGTPTDQSVIQAIRRMTEQGQAVMFYPFILMDQMAGNGLLDPYTGAADQPPLPWRGRITLSVAPGRDGSPDGTAAADAEVAAFFGSASAQDFPGAVGQTTVGYTGPEEWSYRRFILHNAALCRAAGGVAAFCIGSEMRGMTQIRGAAGFAAVAALRDLAAEVRAILGPEVKIGYAADWSEYFGHQPRDGSGDVFFHLDPLWADPEIDFVGIDNYMPLSDWRDGDAHADAGWQSIYNADYLRANIEGGEGFDWYYSSPEARDFQRRDPITDGAHDEAWVFRYKDIRNWWSQSHYERIGGVRQAQPTDWLPGSKPIWFTELGCPAVDKGTNQPNKFVDPKSSESALPYFSDGQRDPLIQRQYLRAMLSHWSDPANNPAAELYEGRMLDMSRAFVWTWDARPYPWFPGNDTLWSDGGNYRRGHWITGRIAGRTLASVVAEICERAGLRDYDVSQLHGFVRGYAVTEVADARRAIQPLMLAYGFDAIERGGKLVFRMRTGLRATPVDLELLAVTPEVEGRIQETRGPEAEMAGRVRLRFVEADGDHRIVAEETVLPDDETHAVAESDLALSLTRAEGRQTLERWLSEARLARDTLKFALPPSQLALGAGDIVSLPSDRGPTLARIDRVEVTGQQLIEAVRIEPDTYLPATFPDEGADLRSFIPAVPVEPIFLDLPLMTGDEVPHAPHLAILADPWPGSVAVYDAPLDADYALNQIIAAQASVGVTETALFHAPAGRIDRGDRLQVRMLHGQMESTTDPGLLAGRNMAAIGDGSPDNWEIFQFRDAQMVDDGLWQLSHRLRGQFGSDGLMPEVWAPGSTVVQLNEVPVQIDLAAAMRRVARHFRIGPARRSFDDPSYTYQVHAFDGNGLRPYAPAHLRATPVGEGHRIEWIRRTRLDGDSWDGAEVPLGEEREAYLVRVRRGQTVLREVDVTAPSWTYGATQQAADLAQGAVEIAVAQISARYGPGPFARMSFDAAP</sequence>
<dbReference type="RefSeq" id="WP_114509761.1">
    <property type="nucleotide sequence ID" value="NZ_QPMK01000003.1"/>
</dbReference>
<organism evidence="4 5">
    <name type="scientific">Thalassococcus profundi</name>
    <dbReference type="NCBI Taxonomy" id="2282382"/>
    <lineage>
        <taxon>Bacteria</taxon>
        <taxon>Pseudomonadati</taxon>
        <taxon>Pseudomonadota</taxon>
        <taxon>Alphaproteobacteria</taxon>
        <taxon>Rhodobacterales</taxon>
        <taxon>Roseobacteraceae</taxon>
        <taxon>Thalassococcus</taxon>
    </lineage>
</organism>
<dbReference type="EMBL" id="QPMK01000003">
    <property type="protein sequence ID" value="RDD67012.1"/>
    <property type="molecule type" value="Genomic_DNA"/>
</dbReference>
<evidence type="ECO:0000313" key="5">
    <source>
        <dbReference type="Proteomes" id="UP000253977"/>
    </source>
</evidence>
<feature type="domain" description="GTA TIM-barrel-like" evidence="1">
    <location>
        <begin position="444"/>
        <end position="739"/>
    </location>
</feature>
<dbReference type="Pfam" id="PF13547">
    <property type="entry name" value="GTA_TIM"/>
    <property type="match status" value="1"/>
</dbReference>